<dbReference type="InterPro" id="IPR013538">
    <property type="entry name" value="ASHA1/2-like_C"/>
</dbReference>
<dbReference type="KEGG" id="pfer:IRI77_00560"/>
<sequence length="154" mass="17526">MTFTEMSRIDRSIEISATPERVWRALTTREELAAWFQVAIEGEIAAGSEVWMTTTNPAYSGMRFQVKFVELVPPSRFVWEWHPGAVDPKVDYAKEHRTTVTFTLEPKPGGTRLNVSETGFDAISLPRRASAFKDNTQGWAEVLVWLQKYAEEAN</sequence>
<dbReference type="SUPFAM" id="SSF55961">
    <property type="entry name" value="Bet v1-like"/>
    <property type="match status" value="1"/>
</dbReference>
<dbReference type="Gene3D" id="3.30.530.20">
    <property type="match status" value="1"/>
</dbReference>
<evidence type="ECO:0000256" key="1">
    <source>
        <dbReference type="ARBA" id="ARBA00006817"/>
    </source>
</evidence>
<dbReference type="InterPro" id="IPR023393">
    <property type="entry name" value="START-like_dom_sf"/>
</dbReference>
<dbReference type="RefSeq" id="WP_194450152.1">
    <property type="nucleotide sequence ID" value="NZ_CP063849.1"/>
</dbReference>
<proteinExistence type="inferred from homology"/>
<dbReference type="AlphaFoldDB" id="A0A7S7NRH8"/>
<gene>
    <name evidence="3" type="ORF">IRI77_00560</name>
</gene>
<reference evidence="3 4" key="1">
    <citation type="submission" date="2020-10" db="EMBL/GenBank/DDBJ databases">
        <title>Complete genome sequence of Paludibaculum fermentans P105T, a facultatively anaerobic acidobacterium capable of dissimilatory Fe(III) reduction.</title>
        <authorList>
            <person name="Dedysh S.N."/>
            <person name="Beletsky A.V."/>
            <person name="Kulichevskaya I.S."/>
            <person name="Mardanov A.V."/>
            <person name="Ravin N.V."/>
        </authorList>
    </citation>
    <scope>NUCLEOTIDE SEQUENCE [LARGE SCALE GENOMIC DNA]</scope>
    <source>
        <strain evidence="3 4">P105</strain>
    </source>
</reference>
<organism evidence="3 4">
    <name type="scientific">Paludibaculum fermentans</name>
    <dbReference type="NCBI Taxonomy" id="1473598"/>
    <lineage>
        <taxon>Bacteria</taxon>
        <taxon>Pseudomonadati</taxon>
        <taxon>Acidobacteriota</taxon>
        <taxon>Terriglobia</taxon>
        <taxon>Bryobacterales</taxon>
        <taxon>Bryobacteraceae</taxon>
        <taxon>Paludibaculum</taxon>
    </lineage>
</organism>
<dbReference type="Pfam" id="PF08327">
    <property type="entry name" value="AHSA1"/>
    <property type="match status" value="1"/>
</dbReference>
<keyword evidence="4" id="KW-1185">Reference proteome</keyword>
<dbReference type="CDD" id="cd08898">
    <property type="entry name" value="SRPBCC_CalC_Aha1-like_5"/>
    <property type="match status" value="1"/>
</dbReference>
<evidence type="ECO:0000313" key="3">
    <source>
        <dbReference type="EMBL" id="QOY88490.1"/>
    </source>
</evidence>
<evidence type="ECO:0000259" key="2">
    <source>
        <dbReference type="Pfam" id="PF08327"/>
    </source>
</evidence>
<name>A0A7S7NRH8_PALFE</name>
<dbReference type="Proteomes" id="UP000593892">
    <property type="component" value="Chromosome"/>
</dbReference>
<accession>A0A7S7NRH8</accession>
<dbReference type="EMBL" id="CP063849">
    <property type="protein sequence ID" value="QOY88490.1"/>
    <property type="molecule type" value="Genomic_DNA"/>
</dbReference>
<comment type="similarity">
    <text evidence="1">Belongs to the AHA1 family.</text>
</comment>
<feature type="domain" description="Activator of Hsp90 ATPase homologue 1/2-like C-terminal" evidence="2">
    <location>
        <begin position="17"/>
        <end position="150"/>
    </location>
</feature>
<evidence type="ECO:0000313" key="4">
    <source>
        <dbReference type="Proteomes" id="UP000593892"/>
    </source>
</evidence>
<protein>
    <submittedName>
        <fullName evidence="3">SRPBCC family protein</fullName>
    </submittedName>
</protein>